<name>A0A914YID3_9BILA</name>
<sequence length="172" mass="19264">MFIPPDNKGYSTSYILTTLLALSPTEISPLPWSEPECGAYLEGETITDSMELFPNLTLSDFSKNDQNFHETTLKKYFTSILGGGSKALIGDIGQRISTIMRYQIGPKWISGNLAALYWRYIGKPNEAGICLKFALSDSKNQDLAFIQLSQITMRLGPTLIHQSQFRITFLDI</sequence>
<evidence type="ECO:0000313" key="2">
    <source>
        <dbReference type="WBParaSite" id="PSU_v2.g17074.t1"/>
    </source>
</evidence>
<protein>
    <submittedName>
        <fullName evidence="2">Uncharacterized protein</fullName>
    </submittedName>
</protein>
<dbReference type="Proteomes" id="UP000887577">
    <property type="component" value="Unplaced"/>
</dbReference>
<organism evidence="1 2">
    <name type="scientific">Panagrolaimus superbus</name>
    <dbReference type="NCBI Taxonomy" id="310955"/>
    <lineage>
        <taxon>Eukaryota</taxon>
        <taxon>Metazoa</taxon>
        <taxon>Ecdysozoa</taxon>
        <taxon>Nematoda</taxon>
        <taxon>Chromadorea</taxon>
        <taxon>Rhabditida</taxon>
        <taxon>Tylenchina</taxon>
        <taxon>Panagrolaimomorpha</taxon>
        <taxon>Panagrolaimoidea</taxon>
        <taxon>Panagrolaimidae</taxon>
        <taxon>Panagrolaimus</taxon>
    </lineage>
</organism>
<dbReference type="WBParaSite" id="PSU_v2.g17074.t1">
    <property type="protein sequence ID" value="PSU_v2.g17074.t1"/>
    <property type="gene ID" value="PSU_v2.g17074"/>
</dbReference>
<accession>A0A914YID3</accession>
<dbReference type="AlphaFoldDB" id="A0A914YID3"/>
<evidence type="ECO:0000313" key="1">
    <source>
        <dbReference type="Proteomes" id="UP000887577"/>
    </source>
</evidence>
<proteinExistence type="predicted"/>
<reference evidence="2" key="1">
    <citation type="submission" date="2022-11" db="UniProtKB">
        <authorList>
            <consortium name="WormBaseParasite"/>
        </authorList>
    </citation>
    <scope>IDENTIFICATION</scope>
</reference>
<keyword evidence="1" id="KW-1185">Reference proteome</keyword>